<evidence type="ECO:0008006" key="4">
    <source>
        <dbReference type="Google" id="ProtNLM"/>
    </source>
</evidence>
<evidence type="ECO:0000313" key="2">
    <source>
        <dbReference type="EMBL" id="KAK0408580.1"/>
    </source>
</evidence>
<sequence>MFGITIPKVLLLIYCTLIFFSSGLESRGSVGPDDRCADMCMEYWHCMSHCEDDKGCAWKKKDFMFGLNFAKILLFFYLIGALYTPAVECQGAAHPSDPCPDRCMDYWYCMNYNNDERACAWKKKDCTCNRG</sequence>
<evidence type="ECO:0000313" key="3">
    <source>
        <dbReference type="Proteomes" id="UP001175271"/>
    </source>
</evidence>
<keyword evidence="1" id="KW-0732">Signal</keyword>
<dbReference type="AlphaFoldDB" id="A0AA39HMG0"/>
<gene>
    <name evidence="2" type="ORF">QR680_004035</name>
</gene>
<dbReference type="EMBL" id="JAUCMV010000003">
    <property type="protein sequence ID" value="KAK0408580.1"/>
    <property type="molecule type" value="Genomic_DNA"/>
</dbReference>
<feature type="chain" id="PRO_5041316609" description="ShKT domain-containing protein" evidence="1">
    <location>
        <begin position="24"/>
        <end position="131"/>
    </location>
</feature>
<keyword evidence="3" id="KW-1185">Reference proteome</keyword>
<evidence type="ECO:0000256" key="1">
    <source>
        <dbReference type="SAM" id="SignalP"/>
    </source>
</evidence>
<reference evidence="2" key="1">
    <citation type="submission" date="2023-06" db="EMBL/GenBank/DDBJ databases">
        <title>Genomic analysis of the entomopathogenic nematode Steinernema hermaphroditum.</title>
        <authorList>
            <person name="Schwarz E.M."/>
            <person name="Heppert J.K."/>
            <person name="Baniya A."/>
            <person name="Schwartz H.T."/>
            <person name="Tan C.-H."/>
            <person name="Antoshechkin I."/>
            <person name="Sternberg P.W."/>
            <person name="Goodrich-Blair H."/>
            <person name="Dillman A.R."/>
        </authorList>
    </citation>
    <scope>NUCLEOTIDE SEQUENCE</scope>
    <source>
        <strain evidence="2">PS9179</strain>
        <tissue evidence="2">Whole animal</tissue>
    </source>
</reference>
<feature type="signal peptide" evidence="1">
    <location>
        <begin position="1"/>
        <end position="23"/>
    </location>
</feature>
<dbReference type="Proteomes" id="UP001175271">
    <property type="component" value="Unassembled WGS sequence"/>
</dbReference>
<name>A0AA39HMG0_9BILA</name>
<accession>A0AA39HMG0</accession>
<protein>
    <recommendedName>
        <fullName evidence="4">ShKT domain-containing protein</fullName>
    </recommendedName>
</protein>
<organism evidence="2 3">
    <name type="scientific">Steinernema hermaphroditum</name>
    <dbReference type="NCBI Taxonomy" id="289476"/>
    <lineage>
        <taxon>Eukaryota</taxon>
        <taxon>Metazoa</taxon>
        <taxon>Ecdysozoa</taxon>
        <taxon>Nematoda</taxon>
        <taxon>Chromadorea</taxon>
        <taxon>Rhabditida</taxon>
        <taxon>Tylenchina</taxon>
        <taxon>Panagrolaimomorpha</taxon>
        <taxon>Strongyloidoidea</taxon>
        <taxon>Steinernematidae</taxon>
        <taxon>Steinernema</taxon>
    </lineage>
</organism>
<comment type="caution">
    <text evidence="2">The sequence shown here is derived from an EMBL/GenBank/DDBJ whole genome shotgun (WGS) entry which is preliminary data.</text>
</comment>
<proteinExistence type="predicted"/>